<keyword evidence="1" id="KW-1133">Transmembrane helix</keyword>
<evidence type="ECO:0000313" key="2">
    <source>
        <dbReference type="EMBL" id="AON96779.1"/>
    </source>
</evidence>
<accession>A0A1C9EH08</accession>
<evidence type="ECO:0000256" key="1">
    <source>
        <dbReference type="SAM" id="Phobius"/>
    </source>
</evidence>
<keyword evidence="3" id="KW-1185">Reference proteome</keyword>
<protein>
    <submittedName>
        <fullName evidence="2">Uncharacterized protein</fullName>
    </submittedName>
</protein>
<sequence>MTALIAGVVLIALVAGALLVFTFRAMTFVEWATAWGLSVLGTVVIGVGAFLIGKGIEQL</sequence>
<keyword evidence="1" id="KW-0812">Transmembrane</keyword>
<dbReference type="GeneID" id="29066426"/>
<dbReference type="RefSeq" id="YP_009287892.1">
    <property type="nucleotide sequence ID" value="NC_031080.1"/>
</dbReference>
<organism evidence="2 3">
    <name type="scientific">Mycobacterium phage Tonenili</name>
    <dbReference type="NCBI Taxonomy" id="1891703"/>
    <lineage>
        <taxon>Viruses</taxon>
        <taxon>Duplodnaviria</taxon>
        <taxon>Heunggongvirae</taxon>
        <taxon>Uroviricota</taxon>
        <taxon>Caudoviricetes</taxon>
        <taxon>Ceeclamvirinae</taxon>
        <taxon>Bixzunavirus</taxon>
        <taxon>Bixzunavirus tonenili</taxon>
    </lineage>
</organism>
<keyword evidence="1" id="KW-0472">Membrane</keyword>
<name>A0A1C9EH08_9CAUD</name>
<gene>
    <name evidence="2" type="ORF">SEA_TONENILI_28</name>
</gene>
<dbReference type="Proteomes" id="UP000204231">
    <property type="component" value="Segment"/>
</dbReference>
<evidence type="ECO:0000313" key="3">
    <source>
        <dbReference type="Proteomes" id="UP000204231"/>
    </source>
</evidence>
<proteinExistence type="predicted"/>
<reference evidence="2 3" key="1">
    <citation type="submission" date="2016-08" db="EMBL/GenBank/DDBJ databases">
        <authorList>
            <person name="Acevedo E."/>
            <person name="Azhar M."/>
            <person name="Golebiewska U.P."/>
            <person name="Grzywna D."/>
            <person name="Guardiola R."/>
            <person name="Jackson O."/>
            <person name="John N."/>
            <person name="Kanavatsas C."/>
            <person name="Khan S."/>
            <person name="Leong J."/>
            <person name="Mansilla E."/>
            <person name="Muladjanov Y."/>
            <person name="Nouel J."/>
            <person name="Oh S."/>
            <person name="Oppedisano M."/>
            <person name="Sajid A."/>
            <person name="Samper M."/>
            <person name="Ugbeva O."/>
            <person name="Delesalle V.A."/>
            <person name="Garlena R.A."/>
            <person name="Russell D.A."/>
            <person name="Pope W.H."/>
            <person name="Jacobs-Sera D."/>
            <person name="Hendrix R.W."/>
            <person name="Hatfull G.F."/>
        </authorList>
    </citation>
    <scope>NUCLEOTIDE SEQUENCE [LARGE SCALE GENOMIC DNA]</scope>
</reference>
<feature type="transmembrane region" description="Helical" evidence="1">
    <location>
        <begin position="35"/>
        <end position="53"/>
    </location>
</feature>
<dbReference type="KEGG" id="vg:29066426"/>
<dbReference type="EMBL" id="KX752698">
    <property type="protein sequence ID" value="AON96779.1"/>
    <property type="molecule type" value="Genomic_DNA"/>
</dbReference>